<dbReference type="InterPro" id="IPR031313">
    <property type="entry name" value="Sin1_PH_dom"/>
</dbReference>
<comment type="caution">
    <text evidence="5">The sequence shown here is derived from an EMBL/GenBank/DDBJ whole genome shotgun (WGS) entry which is preliminary data.</text>
</comment>
<organism evidence="5 6">
    <name type="scientific">Coemansia erecta</name>
    <dbReference type="NCBI Taxonomy" id="147472"/>
    <lineage>
        <taxon>Eukaryota</taxon>
        <taxon>Fungi</taxon>
        <taxon>Fungi incertae sedis</taxon>
        <taxon>Zoopagomycota</taxon>
        <taxon>Kickxellomycotina</taxon>
        <taxon>Kickxellomycetes</taxon>
        <taxon>Kickxellales</taxon>
        <taxon>Kickxellaceae</taxon>
        <taxon>Coemansia</taxon>
    </lineage>
</organism>
<keyword evidence="5" id="KW-0418">Kinase</keyword>
<keyword evidence="5" id="KW-0808">Transferase</keyword>
<dbReference type="GO" id="GO:0016301">
    <property type="term" value="F:kinase activity"/>
    <property type="evidence" value="ECO:0007669"/>
    <property type="project" value="UniProtKB-KW"/>
</dbReference>
<feature type="region of interest" description="Disordered" evidence="2">
    <location>
        <begin position="435"/>
        <end position="470"/>
    </location>
</feature>
<feature type="compositionally biased region" description="Pro residues" evidence="2">
    <location>
        <begin position="885"/>
        <end position="895"/>
    </location>
</feature>
<feature type="region of interest" description="Disordered" evidence="2">
    <location>
        <begin position="877"/>
        <end position="901"/>
    </location>
</feature>
<keyword evidence="6" id="KW-1185">Reference proteome</keyword>
<dbReference type="InterPro" id="IPR008828">
    <property type="entry name" value="Sin1/Avo1"/>
</dbReference>
<dbReference type="Pfam" id="PF16978">
    <property type="entry name" value="CRIM"/>
    <property type="match status" value="1"/>
</dbReference>
<feature type="region of interest" description="Disordered" evidence="2">
    <location>
        <begin position="666"/>
        <end position="702"/>
    </location>
</feature>
<dbReference type="OrthoDB" id="241990at2759"/>
<feature type="compositionally biased region" description="Low complexity" evidence="2">
    <location>
        <begin position="437"/>
        <end position="458"/>
    </location>
</feature>
<comment type="similarity">
    <text evidence="1">Belongs to the SIN1 family.</text>
</comment>
<reference evidence="5" key="1">
    <citation type="submission" date="2022-07" db="EMBL/GenBank/DDBJ databases">
        <title>Phylogenomic reconstructions and comparative analyses of Kickxellomycotina fungi.</title>
        <authorList>
            <person name="Reynolds N.K."/>
            <person name="Stajich J.E."/>
            <person name="Barry K."/>
            <person name="Grigoriev I.V."/>
            <person name="Crous P."/>
            <person name="Smith M.E."/>
        </authorList>
    </citation>
    <scope>NUCLEOTIDE SEQUENCE</scope>
    <source>
        <strain evidence="5">NBRC 32514</strain>
    </source>
</reference>
<feature type="compositionally biased region" description="Gly residues" evidence="2">
    <location>
        <begin position="43"/>
        <end position="53"/>
    </location>
</feature>
<feature type="region of interest" description="Disordered" evidence="2">
    <location>
        <begin position="40"/>
        <end position="74"/>
    </location>
</feature>
<dbReference type="PANTHER" id="PTHR13335">
    <property type="entry name" value="TARGET OF RAPAMYCIN COMPLEX 2 SUBUNIT MAPKAP1"/>
    <property type="match status" value="1"/>
</dbReference>
<evidence type="ECO:0000313" key="6">
    <source>
        <dbReference type="Proteomes" id="UP001149813"/>
    </source>
</evidence>
<sequence>MALLNDPTFLIYQLRVSLVRSNDAMGARMMTFDDLALATHGRPPGGMHPGAGVGSSSSEQQRRRQSSASEVRRQVAHNAQANAYIAACGYCAEVDAAHSPEPVDDASLRLAGGPGGFGGVGGRWRRRPKETAEAAAVVDEPVGLGVAGARTGAPAAGPQPPPPVRRSLDTVRARPLAMVGEAVDPGSLSDGPTTPGTTGERHRLRAALASGSSAAAAAAASAAASTTIRLQRPGGRKGSSRDAMALAVDFDVTKFAPPQSQPPAPPLQPLEDARKTSSDSAHSSSGRRSDERRGRQESAPRRIPLAGLKRSATLPTKRQAVRSRWAGAQAVQPKAQPAGWVGGPASTWDQSSGDEDDEGQRAGGERQRRGNATHTWYGPRTSLRPVSMFPGAANVPVPPVPLLFGADDSDDDIDLEGDEGSARTPAVMGLHAALATGPASPSVRSRSSSLASTGVRSRAGSLGADARVQPRRASRLALRAQMPASSVPAQPSPLASGAVDVAALQTSLAAVQVSSAQTADAPFVPPQPPAASGLAALLASATDVRPNPLADEFASVGAATGAAFALRVFVHPEQPASRATLALRVRSGATVEQAIGYALHQWVEEHAAAGDSLDVVCWVLRIADEGEVDDDFPVLDRTRPVAQFGFDEFVLCPATPEQVQANEAARVRQGRPPRMPRPQSLAAPVSTVSSAPRAAPAERGEVRRGVVPRKEYSAVVLQPSRMAVASPAGIFVGTSLLAAHAGSLPPLDPSAAAQPANALGHQPRFLRIRVLPVFDQPAAEALHATTVEVDRPTATVAWVLAQVRRRKPFSDDDYVLGVVERTRFVACNPDMPVAHVPPGVELCLHRVGAPIPPPEVLAAYERRWSEASIHEPSIPAATAASDDLPPSPSLSPAPAPAHASSSSTYYTFNVVRRAQMFARHNRLLVIDGEVVTLMPADHHTESAKTLTLHISNIVCKRNQRSPKKIRLMLVRRSNSGDKSIDLEATSEHDADAICSILVRMREIHAANNPADFDVELI</sequence>
<evidence type="ECO:0000256" key="1">
    <source>
        <dbReference type="ARBA" id="ARBA00009407"/>
    </source>
</evidence>
<feature type="domain" description="SIN1-type PH" evidence="4">
    <location>
        <begin position="904"/>
        <end position="995"/>
    </location>
</feature>
<dbReference type="Gene3D" id="2.30.29.30">
    <property type="entry name" value="Pleckstrin-homology domain (PH domain)/Phosphotyrosine-binding domain (PTB)"/>
    <property type="match status" value="1"/>
</dbReference>
<gene>
    <name evidence="5" type="primary">AVO1</name>
    <name evidence="5" type="ORF">LPJ53_000685</name>
</gene>
<feature type="compositionally biased region" description="Pro residues" evidence="2">
    <location>
        <begin position="259"/>
        <end position="268"/>
    </location>
</feature>
<feature type="region of interest" description="Disordered" evidence="2">
    <location>
        <begin position="179"/>
        <end position="200"/>
    </location>
</feature>
<evidence type="ECO:0000256" key="2">
    <source>
        <dbReference type="SAM" id="MobiDB-lite"/>
    </source>
</evidence>
<evidence type="ECO:0000259" key="4">
    <source>
        <dbReference type="Pfam" id="PF16979"/>
    </source>
</evidence>
<accession>A0A9W7Y5W0</accession>
<dbReference type="PANTHER" id="PTHR13335:SF1">
    <property type="entry name" value="TARGET OF RAPAMYCIN COMPLEX 2 SUBUNIT MAPKAP1"/>
    <property type="match status" value="1"/>
</dbReference>
<dbReference type="InterPro" id="IPR011993">
    <property type="entry name" value="PH-like_dom_sf"/>
</dbReference>
<dbReference type="AlphaFoldDB" id="A0A9W7Y5W0"/>
<dbReference type="Proteomes" id="UP001149813">
    <property type="component" value="Unassembled WGS sequence"/>
</dbReference>
<dbReference type="EMBL" id="JANBOJ010000012">
    <property type="protein sequence ID" value="KAJ1725122.1"/>
    <property type="molecule type" value="Genomic_DNA"/>
</dbReference>
<feature type="compositionally biased region" description="Basic and acidic residues" evidence="2">
    <location>
        <begin position="287"/>
        <end position="300"/>
    </location>
</feature>
<proteinExistence type="inferred from homology"/>
<protein>
    <submittedName>
        <fullName evidence="5">Component of a membrane-bound complex containing the Tor2p kinase</fullName>
    </submittedName>
</protein>
<feature type="domain" description="CRIM" evidence="3">
    <location>
        <begin position="532"/>
        <end position="663"/>
    </location>
</feature>
<feature type="region of interest" description="Disordered" evidence="2">
    <location>
        <begin position="255"/>
        <end position="379"/>
    </location>
</feature>
<dbReference type="Pfam" id="PF16979">
    <property type="entry name" value="SIN1_PH"/>
    <property type="match status" value="1"/>
</dbReference>
<feature type="compositionally biased region" description="Basic and acidic residues" evidence="2">
    <location>
        <begin position="359"/>
        <end position="368"/>
    </location>
</feature>
<dbReference type="GO" id="GO:0005886">
    <property type="term" value="C:plasma membrane"/>
    <property type="evidence" value="ECO:0007669"/>
    <property type="project" value="TreeGrafter"/>
</dbReference>
<dbReference type="InterPro" id="IPR031567">
    <property type="entry name" value="CRIM_dom"/>
</dbReference>
<evidence type="ECO:0000259" key="3">
    <source>
        <dbReference type="Pfam" id="PF16978"/>
    </source>
</evidence>
<name>A0A9W7Y5W0_9FUNG</name>
<dbReference type="GO" id="GO:0005737">
    <property type="term" value="C:cytoplasm"/>
    <property type="evidence" value="ECO:0007669"/>
    <property type="project" value="TreeGrafter"/>
</dbReference>
<dbReference type="GO" id="GO:0005546">
    <property type="term" value="F:phosphatidylinositol-4,5-bisphosphate binding"/>
    <property type="evidence" value="ECO:0007669"/>
    <property type="project" value="TreeGrafter"/>
</dbReference>
<evidence type="ECO:0000313" key="5">
    <source>
        <dbReference type="EMBL" id="KAJ1725122.1"/>
    </source>
</evidence>
<dbReference type="GO" id="GO:0038203">
    <property type="term" value="P:TORC2 signaling"/>
    <property type="evidence" value="ECO:0007669"/>
    <property type="project" value="TreeGrafter"/>
</dbReference>
<dbReference type="GO" id="GO:0031932">
    <property type="term" value="C:TORC2 complex"/>
    <property type="evidence" value="ECO:0007669"/>
    <property type="project" value="InterPro"/>
</dbReference>